<evidence type="ECO:0000313" key="2">
    <source>
        <dbReference type="Proteomes" id="UP001056120"/>
    </source>
</evidence>
<proteinExistence type="predicted"/>
<reference evidence="1 2" key="2">
    <citation type="journal article" date="2022" name="Mol. Ecol. Resour.">
        <title>The genomes of chicory, endive, great burdock and yacon provide insights into Asteraceae paleo-polyploidization history and plant inulin production.</title>
        <authorList>
            <person name="Fan W."/>
            <person name="Wang S."/>
            <person name="Wang H."/>
            <person name="Wang A."/>
            <person name="Jiang F."/>
            <person name="Liu H."/>
            <person name="Zhao H."/>
            <person name="Xu D."/>
            <person name="Zhang Y."/>
        </authorList>
    </citation>
    <scope>NUCLEOTIDE SEQUENCE [LARGE SCALE GENOMIC DNA]</scope>
    <source>
        <strain evidence="2">cv. Yunnan</strain>
        <tissue evidence="1">Leaves</tissue>
    </source>
</reference>
<gene>
    <name evidence="1" type="ORF">L1987_81723</name>
</gene>
<accession>A0ACB8YRW0</accession>
<organism evidence="1 2">
    <name type="scientific">Smallanthus sonchifolius</name>
    <dbReference type="NCBI Taxonomy" id="185202"/>
    <lineage>
        <taxon>Eukaryota</taxon>
        <taxon>Viridiplantae</taxon>
        <taxon>Streptophyta</taxon>
        <taxon>Embryophyta</taxon>
        <taxon>Tracheophyta</taxon>
        <taxon>Spermatophyta</taxon>
        <taxon>Magnoliopsida</taxon>
        <taxon>eudicotyledons</taxon>
        <taxon>Gunneridae</taxon>
        <taxon>Pentapetalae</taxon>
        <taxon>asterids</taxon>
        <taxon>campanulids</taxon>
        <taxon>Asterales</taxon>
        <taxon>Asteraceae</taxon>
        <taxon>Asteroideae</taxon>
        <taxon>Heliantheae alliance</taxon>
        <taxon>Millerieae</taxon>
        <taxon>Smallanthus</taxon>
    </lineage>
</organism>
<dbReference type="EMBL" id="CM042044">
    <property type="protein sequence ID" value="KAI3688017.1"/>
    <property type="molecule type" value="Genomic_DNA"/>
</dbReference>
<sequence>MCFHGTVDTINDGIKCPSMKKESMISSIRILNMTSMRLREEAELQSRGFGLGELVNKDEEEPATEDVNIVS</sequence>
<keyword evidence="2" id="KW-1185">Reference proteome</keyword>
<evidence type="ECO:0000313" key="1">
    <source>
        <dbReference type="EMBL" id="KAI3688017.1"/>
    </source>
</evidence>
<name>A0ACB8YRW0_9ASTR</name>
<dbReference type="Proteomes" id="UP001056120">
    <property type="component" value="Linkage Group LG27"/>
</dbReference>
<reference evidence="2" key="1">
    <citation type="journal article" date="2022" name="Mol. Ecol. Resour.">
        <title>The genomes of chicory, endive, great burdock and yacon provide insights into Asteraceae palaeo-polyploidization history and plant inulin production.</title>
        <authorList>
            <person name="Fan W."/>
            <person name="Wang S."/>
            <person name="Wang H."/>
            <person name="Wang A."/>
            <person name="Jiang F."/>
            <person name="Liu H."/>
            <person name="Zhao H."/>
            <person name="Xu D."/>
            <person name="Zhang Y."/>
        </authorList>
    </citation>
    <scope>NUCLEOTIDE SEQUENCE [LARGE SCALE GENOMIC DNA]</scope>
    <source>
        <strain evidence="2">cv. Yunnan</strain>
    </source>
</reference>
<comment type="caution">
    <text evidence="1">The sequence shown here is derived from an EMBL/GenBank/DDBJ whole genome shotgun (WGS) entry which is preliminary data.</text>
</comment>
<protein>
    <submittedName>
        <fullName evidence="1">Uncharacterized protein</fullName>
    </submittedName>
</protein>